<dbReference type="Pfam" id="PF04230">
    <property type="entry name" value="PS_pyruv_trans"/>
    <property type="match status" value="1"/>
</dbReference>
<dbReference type="InterPro" id="IPR007345">
    <property type="entry name" value="Polysacch_pyruvyl_Trfase"/>
</dbReference>
<feature type="domain" description="Polysaccharide pyruvyl transferase" evidence="1">
    <location>
        <begin position="175"/>
        <end position="386"/>
    </location>
</feature>
<evidence type="ECO:0000259" key="1">
    <source>
        <dbReference type="Pfam" id="PF04230"/>
    </source>
</evidence>
<protein>
    <submittedName>
        <fullName evidence="2">Polysaccharide pyruvyl transferase family protein</fullName>
    </submittedName>
</protein>
<organism evidence="2 3">
    <name type="scientific">Streptomyces plumbiresistens</name>
    <dbReference type="NCBI Taxonomy" id="511811"/>
    <lineage>
        <taxon>Bacteria</taxon>
        <taxon>Bacillati</taxon>
        <taxon>Actinomycetota</taxon>
        <taxon>Actinomycetes</taxon>
        <taxon>Kitasatosporales</taxon>
        <taxon>Streptomycetaceae</taxon>
        <taxon>Streptomyces</taxon>
    </lineage>
</organism>
<proteinExistence type="predicted"/>
<dbReference type="GO" id="GO:0016740">
    <property type="term" value="F:transferase activity"/>
    <property type="evidence" value="ECO:0007669"/>
    <property type="project" value="UniProtKB-KW"/>
</dbReference>
<keyword evidence="2" id="KW-0808">Transferase</keyword>
<name>A0ABP7STU3_9ACTN</name>
<gene>
    <name evidence="2" type="ORF">GCM10022232_69360</name>
</gene>
<evidence type="ECO:0000313" key="3">
    <source>
        <dbReference type="Proteomes" id="UP001500456"/>
    </source>
</evidence>
<accession>A0ABP7STU3</accession>
<dbReference type="EMBL" id="BAAAZX010000024">
    <property type="protein sequence ID" value="GAA4016272.1"/>
    <property type="molecule type" value="Genomic_DNA"/>
</dbReference>
<dbReference type="Proteomes" id="UP001500456">
    <property type="component" value="Unassembled WGS sequence"/>
</dbReference>
<keyword evidence="3" id="KW-1185">Reference proteome</keyword>
<reference evidence="3" key="1">
    <citation type="journal article" date="2019" name="Int. J. Syst. Evol. Microbiol.">
        <title>The Global Catalogue of Microorganisms (GCM) 10K type strain sequencing project: providing services to taxonomists for standard genome sequencing and annotation.</title>
        <authorList>
            <consortium name="The Broad Institute Genomics Platform"/>
            <consortium name="The Broad Institute Genome Sequencing Center for Infectious Disease"/>
            <person name="Wu L."/>
            <person name="Ma J."/>
        </authorList>
    </citation>
    <scope>NUCLEOTIDE SEQUENCE [LARGE SCALE GENOMIC DNA]</scope>
    <source>
        <strain evidence="3">JCM 16924</strain>
    </source>
</reference>
<comment type="caution">
    <text evidence="2">The sequence shown here is derived from an EMBL/GenBank/DDBJ whole genome shotgun (WGS) entry which is preliminary data.</text>
</comment>
<sequence>MTTILRASLTACLAPATLRSVPSHLGCLAIYANGVGRRAPVHPPDTLHVTLCSRFAYGKKVVRVPYRNETLAKLRLTFVSHNVRPSKRILLRSGKSPYDVVPIEEALHRDVIATNSGNLIFSDATHKILETPGTEIVSNRVRTEVSAAGQINEEYDAFVVPLANAFRPSFETGLKRLTRLINKLRIPVVVVGVGAQSGLDYNPARLKPMEQSVREFVSAVLDHSASIGVRGEFTEKYLKDMGFRDVEVIGCPSLFLYGKELAVEKRAPALTAESRIAINGSHNAVQKQGLDRIIRRTHERYPHLRFIGQNISDARQLHWRDLSDANGRVTSMPTHPDHPMYREDKVRAYVDPVTWIDDLRAFDFSFGSRIHGNIAALLAGTPATVLCGDSRTLELCRYFEIPHRLIKGLPGDLDPAQLYEEADFTGLVSGHHARFERFTAFLDRNGLENTFTHGDGGAAFDDRMRALSFPAGIRPWNDTDLASLTSRFGWLNGRIDELSKDNARLERELARTGVKVTATAAPASVYRRARRMVGRPIRKVMQSGRG</sequence>
<evidence type="ECO:0000313" key="2">
    <source>
        <dbReference type="EMBL" id="GAA4016272.1"/>
    </source>
</evidence>